<sequence length="221" mass="24487">MAEDKGEDMANMLGMHEFSPSNTLMTILGQSLCKNMVINNMVCNMALFLMAGFNSIEMNQVSFNCMTVFPVDRKQIMWRVTVVRRLLQYSYCITVAPLCVLKVFRVKGLLALLIQLVQEYCKKTTTAVDLAIEQELTRAIKTYGGLGGERGGITDSTLAKWILAFPQNVPICNALENFCGARNITSEQHVKFSLAGNLGMIVAGKHIPLGLMSINHLPIVH</sequence>
<dbReference type="EMBL" id="OD571388">
    <property type="protein sequence ID" value="CAD7449254.1"/>
    <property type="molecule type" value="Genomic_DNA"/>
</dbReference>
<gene>
    <name evidence="1" type="ORF">TBIB3V08_LOCUS11533</name>
</gene>
<accession>A0A7R9I6G2</accession>
<name>A0A7R9I6G2_9NEOP</name>
<evidence type="ECO:0000313" key="1">
    <source>
        <dbReference type="EMBL" id="CAD7449254.1"/>
    </source>
</evidence>
<dbReference type="AlphaFoldDB" id="A0A7R9I6G2"/>
<protein>
    <submittedName>
        <fullName evidence="1">Uncharacterized protein</fullName>
    </submittedName>
</protein>
<reference evidence="1" key="1">
    <citation type="submission" date="2020-11" db="EMBL/GenBank/DDBJ databases">
        <authorList>
            <person name="Tran Van P."/>
        </authorList>
    </citation>
    <scope>NUCLEOTIDE SEQUENCE</scope>
</reference>
<organism evidence="1">
    <name type="scientific">Timema bartmani</name>
    <dbReference type="NCBI Taxonomy" id="61472"/>
    <lineage>
        <taxon>Eukaryota</taxon>
        <taxon>Metazoa</taxon>
        <taxon>Ecdysozoa</taxon>
        <taxon>Arthropoda</taxon>
        <taxon>Hexapoda</taxon>
        <taxon>Insecta</taxon>
        <taxon>Pterygota</taxon>
        <taxon>Neoptera</taxon>
        <taxon>Polyneoptera</taxon>
        <taxon>Phasmatodea</taxon>
        <taxon>Timematodea</taxon>
        <taxon>Timematoidea</taxon>
        <taxon>Timematidae</taxon>
        <taxon>Timema</taxon>
    </lineage>
</organism>
<proteinExistence type="predicted"/>